<evidence type="ECO:0000256" key="11">
    <source>
        <dbReference type="RuleBase" id="RU361175"/>
    </source>
</evidence>
<dbReference type="EC" id="3.2.1.21" evidence="3 11"/>
<dbReference type="PRINTS" id="PR00131">
    <property type="entry name" value="GLHYDRLASE1"/>
</dbReference>
<comment type="catalytic activity">
    <reaction evidence="1 11">
        <text>Hydrolysis of terminal, non-reducing beta-D-glucosyl residues with release of beta-D-glucose.</text>
        <dbReference type="EC" id="3.2.1.21"/>
    </reaction>
</comment>
<evidence type="ECO:0000256" key="10">
    <source>
        <dbReference type="PIRSR" id="PIRSR617736-2"/>
    </source>
</evidence>
<evidence type="ECO:0000256" key="3">
    <source>
        <dbReference type="ARBA" id="ARBA00012744"/>
    </source>
</evidence>
<proteinExistence type="inferred from homology"/>
<protein>
    <recommendedName>
        <fullName evidence="3 11">Beta-glucosidase</fullName>
        <ecNumber evidence="3 11">3.2.1.21</ecNumber>
    </recommendedName>
</protein>
<dbReference type="NCBIfam" id="TIGR03356">
    <property type="entry name" value="BGL"/>
    <property type="match status" value="1"/>
</dbReference>
<dbReference type="Pfam" id="PF00232">
    <property type="entry name" value="Glyco_hydro_1"/>
    <property type="match status" value="1"/>
</dbReference>
<sequence length="472" mass="52789">MSALMTIGFPQNFIWGTATAAYQVEGAIHEGGRTDSIWDVFCRKEGVIHDHSSGQIACDMYHRYPQDVGIMKELGVDAYRFSISWNRIIPQLGGPVNQEGVDYYHRLLDSLLQAEIRPVATLYHWDLPQYLQDRGGWINRDTALRFADYAQTLAQSLGDRVDTWTTLNEPWCSAYLGYGSGEHAPGIRDYAQTLSAAHHLNLAHGLAVQALRSVLGEKARVSVTLNLTASVAESAAPEDVAAKRRVDLLANEIWLGPMLDGSYDPELLEVTSDYSGWSFLKDGDEEIIHQPLDVLGVNYYSSSHVRGVTDPDEIASRKASHSSPMPAQEIVDSLPPKGPLTAMGWNQEPRCLTDLLLELSRRYPELDLMVTENGSAWDDQVSLDSQAPGGKIIHDPQRVAYLDAHVKALKKAIEGGAHLTGYFVWSLLDNFEWAYGYQKRFGIIGVDFSTQERIWKDSAYWYQRIIREGLDS</sequence>
<dbReference type="PANTHER" id="PTHR10353">
    <property type="entry name" value="GLYCOSYL HYDROLASE"/>
    <property type="match status" value="1"/>
</dbReference>
<evidence type="ECO:0000256" key="7">
    <source>
        <dbReference type="ARBA" id="ARBA00023295"/>
    </source>
</evidence>
<keyword evidence="7 11" id="KW-0326">Glycosidase</keyword>
<dbReference type="InterPro" id="IPR001360">
    <property type="entry name" value="Glyco_hydro_1"/>
</dbReference>
<evidence type="ECO:0000256" key="4">
    <source>
        <dbReference type="ARBA" id="ARBA00022801"/>
    </source>
</evidence>
<keyword evidence="8" id="KW-0624">Polysaccharide degradation</keyword>
<evidence type="ECO:0000313" key="12">
    <source>
        <dbReference type="EMBL" id="EFT83639.1"/>
    </source>
</evidence>
<reference evidence="12 13" key="1">
    <citation type="submission" date="2010-12" db="EMBL/GenBank/DDBJ databases">
        <authorList>
            <person name="Muzny D."/>
            <person name="Qin X."/>
            <person name="Buhay C."/>
            <person name="Dugan-Rocha S."/>
            <person name="Ding Y."/>
            <person name="Chen G."/>
            <person name="Hawes A."/>
            <person name="Holder M."/>
            <person name="Jhangiani S."/>
            <person name="Johnson A."/>
            <person name="Khan Z."/>
            <person name="Li Z."/>
            <person name="Liu W."/>
            <person name="Liu X."/>
            <person name="Perez L."/>
            <person name="Shen H."/>
            <person name="Wang Q."/>
            <person name="Watt J."/>
            <person name="Xi L."/>
            <person name="Xin Y."/>
            <person name="Zhou J."/>
            <person name="Deng J."/>
            <person name="Jiang H."/>
            <person name="Liu Y."/>
            <person name="Qu J."/>
            <person name="Song X.-Z."/>
            <person name="Zhang L."/>
            <person name="Villasana D."/>
            <person name="Johnson A."/>
            <person name="Liu J."/>
            <person name="Liyanage D."/>
            <person name="Lorensuhewa L."/>
            <person name="Robinson T."/>
            <person name="Song A."/>
            <person name="Song B.-B."/>
            <person name="Dinh H."/>
            <person name="Thornton R."/>
            <person name="Coyle M."/>
            <person name="Francisco L."/>
            <person name="Jackson L."/>
            <person name="Javaid M."/>
            <person name="Korchina V."/>
            <person name="Kovar C."/>
            <person name="Mata R."/>
            <person name="Mathew T."/>
            <person name="Ngo R."/>
            <person name="Nguyen L."/>
            <person name="Nguyen N."/>
            <person name="Okwuonu G."/>
            <person name="Ongeri F."/>
            <person name="Pham C."/>
            <person name="Simmons D."/>
            <person name="Wilczek-Boney K."/>
            <person name="Hale W."/>
            <person name="Jakkamsetti A."/>
            <person name="Pham P."/>
            <person name="Ruth R."/>
            <person name="San Lucas F."/>
            <person name="Warren J."/>
            <person name="Zhang J."/>
            <person name="Zhao Z."/>
            <person name="Zhou C."/>
            <person name="Zhu D."/>
            <person name="Lee S."/>
            <person name="Bess C."/>
            <person name="Blankenburg K."/>
            <person name="Forbes L."/>
            <person name="Fu Q."/>
            <person name="Gubbala S."/>
            <person name="Hirani K."/>
            <person name="Jayaseelan J.C."/>
            <person name="Lara F."/>
            <person name="Munidasa M."/>
            <person name="Palculict T."/>
            <person name="Patil S."/>
            <person name="Pu L.-L."/>
            <person name="Saada N."/>
            <person name="Tang L."/>
            <person name="Weissenberger G."/>
            <person name="Zhu Y."/>
            <person name="Hemphill L."/>
            <person name="Shang Y."/>
            <person name="Youmans B."/>
            <person name="Ayvaz T."/>
            <person name="Ross M."/>
            <person name="Santibanez J."/>
            <person name="Aqrawi P."/>
            <person name="Gross S."/>
            <person name="Joshi V."/>
            <person name="Fowler G."/>
            <person name="Nazareth L."/>
            <person name="Reid J."/>
            <person name="Worley K."/>
            <person name="Petrosino J."/>
            <person name="Highlander S."/>
            <person name="Gibbs R."/>
        </authorList>
    </citation>
    <scope>NUCLEOTIDE SEQUENCE [LARGE SCALE GENOMIC DNA]</scope>
    <source>
        <strain evidence="12 13">DSM 10105</strain>
    </source>
</reference>
<dbReference type="SUPFAM" id="SSF51445">
    <property type="entry name" value="(Trans)glycosidases"/>
    <property type="match status" value="1"/>
</dbReference>
<dbReference type="GO" id="GO:0030245">
    <property type="term" value="P:cellulose catabolic process"/>
    <property type="evidence" value="ECO:0007669"/>
    <property type="project" value="UniProtKB-KW"/>
</dbReference>
<dbReference type="FunFam" id="3.20.20.80:FF:000004">
    <property type="entry name" value="Beta-glucosidase 6-phospho-beta-glucosidase"/>
    <property type="match status" value="1"/>
</dbReference>
<feature type="active site" description="Proton donor" evidence="9">
    <location>
        <position position="169"/>
    </location>
</feature>
<evidence type="ECO:0000256" key="5">
    <source>
        <dbReference type="ARBA" id="ARBA00023001"/>
    </source>
</evidence>
<dbReference type="Proteomes" id="UP000004946">
    <property type="component" value="Chromosome"/>
</dbReference>
<dbReference type="AlphaFoldDB" id="E6K1F8"/>
<organism evidence="12 13">
    <name type="scientific">Parascardovia denticolens DSM 10105 = JCM 12538</name>
    <dbReference type="NCBI Taxonomy" id="864564"/>
    <lineage>
        <taxon>Bacteria</taxon>
        <taxon>Bacillati</taxon>
        <taxon>Actinomycetota</taxon>
        <taxon>Actinomycetes</taxon>
        <taxon>Bifidobacteriales</taxon>
        <taxon>Bifidobacteriaceae</taxon>
        <taxon>Parascardovia</taxon>
    </lineage>
</organism>
<feature type="active site" description="Nucleophile" evidence="9">
    <location>
        <position position="372"/>
    </location>
</feature>
<dbReference type="PROSITE" id="PS00653">
    <property type="entry name" value="GLYCOSYL_HYDROL_F1_2"/>
    <property type="match status" value="1"/>
</dbReference>
<accession>E6K1F8</accession>
<evidence type="ECO:0000313" key="13">
    <source>
        <dbReference type="Proteomes" id="UP000004946"/>
    </source>
</evidence>
<feature type="binding site" evidence="10">
    <location>
        <position position="124"/>
    </location>
    <ligand>
        <name>substrate</name>
    </ligand>
</feature>
<dbReference type="InterPro" id="IPR033132">
    <property type="entry name" value="GH_1_N_CS"/>
</dbReference>
<dbReference type="PANTHER" id="PTHR10353:SF36">
    <property type="entry name" value="LP05116P"/>
    <property type="match status" value="1"/>
</dbReference>
<gene>
    <name evidence="12" type="ORF">HMPREF0620_0644</name>
</gene>
<feature type="binding site" evidence="10">
    <location>
        <position position="168"/>
    </location>
    <ligand>
        <name>substrate</name>
    </ligand>
</feature>
<keyword evidence="13" id="KW-1185">Reference proteome</keyword>
<evidence type="ECO:0000256" key="1">
    <source>
        <dbReference type="ARBA" id="ARBA00000448"/>
    </source>
</evidence>
<dbReference type="GO" id="GO:0008422">
    <property type="term" value="F:beta-glucosidase activity"/>
    <property type="evidence" value="ECO:0007669"/>
    <property type="project" value="UniProtKB-EC"/>
</dbReference>
<dbReference type="Gene3D" id="3.20.20.80">
    <property type="entry name" value="Glycosidases"/>
    <property type="match status" value="1"/>
</dbReference>
<feature type="binding site" evidence="10">
    <location>
        <begin position="432"/>
        <end position="433"/>
    </location>
    <ligand>
        <name>substrate</name>
    </ligand>
</feature>
<feature type="binding site" evidence="10">
    <location>
        <position position="425"/>
    </location>
    <ligand>
        <name>substrate</name>
    </ligand>
</feature>
<dbReference type="InterPro" id="IPR017736">
    <property type="entry name" value="Glyco_hydro_1_beta-glucosidase"/>
</dbReference>
<feature type="binding site" evidence="10">
    <location>
        <position position="23"/>
    </location>
    <ligand>
        <name>substrate</name>
    </ligand>
</feature>
<dbReference type="GO" id="GO:0005829">
    <property type="term" value="C:cytosol"/>
    <property type="evidence" value="ECO:0007669"/>
    <property type="project" value="TreeGrafter"/>
</dbReference>
<dbReference type="EMBL" id="AEON01000001">
    <property type="protein sequence ID" value="EFT83639.1"/>
    <property type="molecule type" value="Genomic_DNA"/>
</dbReference>
<dbReference type="InterPro" id="IPR017853">
    <property type="entry name" value="GH"/>
</dbReference>
<keyword evidence="4 11" id="KW-0378">Hydrolase</keyword>
<evidence type="ECO:0000256" key="9">
    <source>
        <dbReference type="PIRSR" id="PIRSR617736-1"/>
    </source>
</evidence>
<comment type="similarity">
    <text evidence="2 11">Belongs to the glycosyl hydrolase 1 family.</text>
</comment>
<evidence type="ECO:0000256" key="6">
    <source>
        <dbReference type="ARBA" id="ARBA00023277"/>
    </source>
</evidence>
<keyword evidence="6" id="KW-0119">Carbohydrate metabolism</keyword>
<keyword evidence="5" id="KW-0136">Cellulose degradation</keyword>
<evidence type="ECO:0000256" key="8">
    <source>
        <dbReference type="ARBA" id="ARBA00023326"/>
    </source>
</evidence>
<dbReference type="HOGENOM" id="CLU_001859_1_0_11"/>
<name>E6K1F8_PARDN</name>
<evidence type="ECO:0000256" key="2">
    <source>
        <dbReference type="ARBA" id="ARBA00010838"/>
    </source>
</evidence>
<feature type="binding site" evidence="10">
    <location>
        <position position="300"/>
    </location>
    <ligand>
        <name>substrate</name>
    </ligand>
</feature>
<dbReference type="eggNOG" id="COG2723">
    <property type="taxonomic scope" value="Bacteria"/>
</dbReference>
<comment type="caution">
    <text evidence="12">The sequence shown here is derived from an EMBL/GenBank/DDBJ whole genome shotgun (WGS) entry which is preliminary data.</text>
</comment>